<sequence>MITAEQIKAARALLGWSQPQLVAASGVSLPTIVRMEGSAGPGRSSAANVDAVRQSLERAGVTFLSADEAGGPGVRLKK</sequence>
<dbReference type="EMBL" id="NCDQ01000162">
    <property type="protein sequence ID" value="OYX03007.1"/>
    <property type="molecule type" value="Genomic_DNA"/>
</dbReference>
<protein>
    <submittedName>
        <fullName evidence="2">Transcriptional regulator</fullName>
    </submittedName>
</protein>
<dbReference type="CDD" id="cd00093">
    <property type="entry name" value="HTH_XRE"/>
    <property type="match status" value="1"/>
</dbReference>
<dbReference type="GO" id="GO:0003677">
    <property type="term" value="F:DNA binding"/>
    <property type="evidence" value="ECO:0007669"/>
    <property type="project" value="InterPro"/>
</dbReference>
<name>A0A258D5E0_CAUVI</name>
<dbReference type="AlphaFoldDB" id="A0A258D5E0"/>
<dbReference type="SUPFAM" id="SSF47413">
    <property type="entry name" value="lambda repressor-like DNA-binding domains"/>
    <property type="match status" value="1"/>
</dbReference>
<comment type="caution">
    <text evidence="2">The sequence shown here is derived from an EMBL/GenBank/DDBJ whole genome shotgun (WGS) entry which is preliminary data.</text>
</comment>
<dbReference type="InterPro" id="IPR001387">
    <property type="entry name" value="Cro/C1-type_HTH"/>
</dbReference>
<evidence type="ECO:0000313" key="3">
    <source>
        <dbReference type="Proteomes" id="UP000215616"/>
    </source>
</evidence>
<evidence type="ECO:0000313" key="2">
    <source>
        <dbReference type="EMBL" id="OYX03007.1"/>
    </source>
</evidence>
<feature type="domain" description="HTH cro/C1-type" evidence="1">
    <location>
        <begin position="7"/>
        <end position="36"/>
    </location>
</feature>
<dbReference type="Proteomes" id="UP000215616">
    <property type="component" value="Unassembled WGS sequence"/>
</dbReference>
<dbReference type="PROSITE" id="PS50943">
    <property type="entry name" value="HTH_CROC1"/>
    <property type="match status" value="1"/>
</dbReference>
<reference evidence="2 3" key="1">
    <citation type="submission" date="2017-03" db="EMBL/GenBank/DDBJ databases">
        <title>Lifting the veil on microbial sulfur biogeochemistry in mining wastewaters.</title>
        <authorList>
            <person name="Kantor R.S."/>
            <person name="Colenbrander Nelson T."/>
            <person name="Marshall S."/>
            <person name="Bennett D."/>
            <person name="Apte S."/>
            <person name="Camacho D."/>
            <person name="Thomas B.C."/>
            <person name="Warren L.A."/>
            <person name="Banfield J.F."/>
        </authorList>
    </citation>
    <scope>NUCLEOTIDE SEQUENCE [LARGE SCALE GENOMIC DNA]</scope>
    <source>
        <strain evidence="2">32-67-7</strain>
    </source>
</reference>
<dbReference type="Gene3D" id="1.10.260.40">
    <property type="entry name" value="lambda repressor-like DNA-binding domains"/>
    <property type="match status" value="1"/>
</dbReference>
<gene>
    <name evidence="2" type="ORF">B7Z12_10935</name>
</gene>
<dbReference type="InterPro" id="IPR010982">
    <property type="entry name" value="Lambda_DNA-bd_dom_sf"/>
</dbReference>
<accession>A0A258D5E0</accession>
<organism evidence="2 3">
    <name type="scientific">Caulobacter vibrioides</name>
    <name type="common">Caulobacter crescentus</name>
    <dbReference type="NCBI Taxonomy" id="155892"/>
    <lineage>
        <taxon>Bacteria</taxon>
        <taxon>Pseudomonadati</taxon>
        <taxon>Pseudomonadota</taxon>
        <taxon>Alphaproteobacteria</taxon>
        <taxon>Caulobacterales</taxon>
        <taxon>Caulobacteraceae</taxon>
        <taxon>Caulobacter</taxon>
    </lineage>
</organism>
<evidence type="ECO:0000259" key="1">
    <source>
        <dbReference type="PROSITE" id="PS50943"/>
    </source>
</evidence>
<proteinExistence type="predicted"/>